<sequence length="130" mass="14845">MEGGLYHAMGKACLRWRFRLAAKLLDGNVKPRGKQVSSICYSPLSAWAKIGNNTGNVERKFEKLIEGTKKCAEHWSVEWLQKEILCIKNYWVVDRFCCVDGDLIHRSIRQKNLNISSNEGLLYATLLTVT</sequence>
<evidence type="ECO:0000313" key="2">
    <source>
        <dbReference type="Proteomes" id="UP000054776"/>
    </source>
</evidence>
<reference evidence="1 2" key="1">
    <citation type="submission" date="2015-01" db="EMBL/GenBank/DDBJ databases">
        <title>Evolution of Trichinella species and genotypes.</title>
        <authorList>
            <person name="Korhonen P.K."/>
            <person name="Edoardo P."/>
            <person name="Giuseppe L.R."/>
            <person name="Gasser R.B."/>
        </authorList>
    </citation>
    <scope>NUCLEOTIDE SEQUENCE [LARGE SCALE GENOMIC DNA]</scope>
    <source>
        <strain evidence="1">ISS3</strain>
    </source>
</reference>
<keyword evidence="2" id="KW-1185">Reference proteome</keyword>
<dbReference type="InParanoid" id="A0A0V1ANS4"/>
<protein>
    <submittedName>
        <fullName evidence="1">Uncharacterized protein</fullName>
    </submittedName>
</protein>
<accession>A0A0V1ANS4</accession>
<name>A0A0V1ANS4_TRISP</name>
<dbReference type="AlphaFoldDB" id="A0A0V1ANS4"/>
<dbReference type="EMBL" id="JYDH01000423">
    <property type="protein sequence ID" value="KRY26453.1"/>
    <property type="molecule type" value="Genomic_DNA"/>
</dbReference>
<proteinExistence type="predicted"/>
<dbReference type="OrthoDB" id="5922841at2759"/>
<comment type="caution">
    <text evidence="1">The sequence shown here is derived from an EMBL/GenBank/DDBJ whole genome shotgun (WGS) entry which is preliminary data.</text>
</comment>
<gene>
    <name evidence="1" type="ORF">T01_12775</name>
</gene>
<dbReference type="Proteomes" id="UP000054776">
    <property type="component" value="Unassembled WGS sequence"/>
</dbReference>
<evidence type="ECO:0000313" key="1">
    <source>
        <dbReference type="EMBL" id="KRY26453.1"/>
    </source>
</evidence>
<organism evidence="1 2">
    <name type="scientific">Trichinella spiralis</name>
    <name type="common">Trichina worm</name>
    <dbReference type="NCBI Taxonomy" id="6334"/>
    <lineage>
        <taxon>Eukaryota</taxon>
        <taxon>Metazoa</taxon>
        <taxon>Ecdysozoa</taxon>
        <taxon>Nematoda</taxon>
        <taxon>Enoplea</taxon>
        <taxon>Dorylaimia</taxon>
        <taxon>Trichinellida</taxon>
        <taxon>Trichinellidae</taxon>
        <taxon>Trichinella</taxon>
    </lineage>
</organism>